<organism evidence="19 20">
    <name type="scientific">Azonexus hydrophilus</name>
    <dbReference type="NCBI Taxonomy" id="418702"/>
    <lineage>
        <taxon>Bacteria</taxon>
        <taxon>Pseudomonadati</taxon>
        <taxon>Pseudomonadota</taxon>
        <taxon>Betaproteobacteria</taxon>
        <taxon>Rhodocyclales</taxon>
        <taxon>Azonexaceae</taxon>
        <taxon>Azonexus</taxon>
    </lineage>
</organism>
<dbReference type="CDD" id="cd18773">
    <property type="entry name" value="PDC1_HK_sensor"/>
    <property type="match status" value="1"/>
</dbReference>
<dbReference type="InterPro" id="IPR001789">
    <property type="entry name" value="Sig_transdc_resp-reg_receiver"/>
</dbReference>
<dbReference type="PANTHER" id="PTHR45339:SF5">
    <property type="entry name" value="HISTIDINE KINASE"/>
    <property type="match status" value="1"/>
</dbReference>
<feature type="modified residue" description="4-aspartylphosphate" evidence="15">
    <location>
        <position position="691"/>
    </location>
</feature>
<dbReference type="Pfam" id="PF02518">
    <property type="entry name" value="HATPase_c"/>
    <property type="match status" value="1"/>
</dbReference>
<dbReference type="InterPro" id="IPR005467">
    <property type="entry name" value="His_kinase_dom"/>
</dbReference>
<accession>A0A1R1HZA2</accession>
<keyword evidence="5" id="KW-0808">Transferase</keyword>
<dbReference type="Gene3D" id="6.10.340.10">
    <property type="match status" value="1"/>
</dbReference>
<reference evidence="19 20" key="1">
    <citation type="submission" date="2016-10" db="EMBL/GenBank/DDBJ databases">
        <title>Alkaliphiles isolated from bioreactors.</title>
        <authorList>
            <person name="Salah Z."/>
            <person name="Rout S.P."/>
            <person name="Humphreys P.N."/>
        </authorList>
    </citation>
    <scope>NUCLEOTIDE SEQUENCE [LARGE SCALE GENOMIC DNA]</scope>
    <source>
        <strain evidence="19 20">ZS02</strain>
    </source>
</reference>
<protein>
    <recommendedName>
        <fullName evidence="14">Virulence sensor protein BvgS</fullName>
        <ecNumber evidence="3">2.7.13.3</ecNumber>
    </recommendedName>
</protein>
<dbReference type="GO" id="GO:0016020">
    <property type="term" value="C:membrane"/>
    <property type="evidence" value="ECO:0007669"/>
    <property type="project" value="UniProtKB-SubCell"/>
</dbReference>
<dbReference type="EMBL" id="MTHD01000007">
    <property type="protein sequence ID" value="OMG51848.1"/>
    <property type="molecule type" value="Genomic_DNA"/>
</dbReference>
<dbReference type="SMART" id="SM00387">
    <property type="entry name" value="HATPase_c"/>
    <property type="match status" value="1"/>
</dbReference>
<keyword evidence="7" id="KW-0547">Nucleotide-binding</keyword>
<evidence type="ECO:0000256" key="11">
    <source>
        <dbReference type="ARBA" id="ARBA00023012"/>
    </source>
</evidence>
<keyword evidence="11" id="KW-0902">Two-component regulatory system</keyword>
<feature type="transmembrane region" description="Helical" evidence="16">
    <location>
        <begin position="278"/>
        <end position="300"/>
    </location>
</feature>
<dbReference type="SUPFAM" id="SSF47384">
    <property type="entry name" value="Homodimeric domain of signal transducing histidine kinase"/>
    <property type="match status" value="1"/>
</dbReference>
<dbReference type="InterPro" id="IPR003594">
    <property type="entry name" value="HATPase_dom"/>
</dbReference>
<dbReference type="SUPFAM" id="SSF52172">
    <property type="entry name" value="CheY-like"/>
    <property type="match status" value="1"/>
</dbReference>
<dbReference type="CDD" id="cd16922">
    <property type="entry name" value="HATPase_EvgS-ArcB-TorS-like"/>
    <property type="match status" value="1"/>
</dbReference>
<comment type="catalytic activity">
    <reaction evidence="1">
        <text>ATP + protein L-histidine = ADP + protein N-phospho-L-histidine.</text>
        <dbReference type="EC" id="2.7.13.3"/>
    </reaction>
</comment>
<dbReference type="FunFam" id="1.10.287.130:FF:000004">
    <property type="entry name" value="Ethylene receptor 1"/>
    <property type="match status" value="1"/>
</dbReference>
<keyword evidence="9" id="KW-0067">ATP-binding</keyword>
<evidence type="ECO:0000256" key="8">
    <source>
        <dbReference type="ARBA" id="ARBA00022777"/>
    </source>
</evidence>
<dbReference type="OrthoDB" id="5519028at2"/>
<proteinExistence type="predicted"/>
<evidence type="ECO:0000256" key="15">
    <source>
        <dbReference type="PROSITE-ProRule" id="PRU00169"/>
    </source>
</evidence>
<dbReference type="InterPro" id="IPR004358">
    <property type="entry name" value="Sig_transdc_His_kin-like_C"/>
</dbReference>
<dbReference type="STRING" id="418702.BJN45_16645"/>
<dbReference type="InterPro" id="IPR036097">
    <property type="entry name" value="HisK_dim/P_sf"/>
</dbReference>
<comment type="caution">
    <text evidence="19">The sequence shown here is derived from an EMBL/GenBank/DDBJ whole genome shotgun (WGS) entry which is preliminary data.</text>
</comment>
<evidence type="ECO:0000256" key="4">
    <source>
        <dbReference type="ARBA" id="ARBA00022553"/>
    </source>
</evidence>
<evidence type="ECO:0000256" key="14">
    <source>
        <dbReference type="ARBA" id="ARBA00070152"/>
    </source>
</evidence>
<dbReference type="CDD" id="cd17546">
    <property type="entry name" value="REC_hyHK_CKI1_RcsC-like"/>
    <property type="match status" value="1"/>
</dbReference>
<dbReference type="Gene3D" id="3.30.565.10">
    <property type="entry name" value="Histidine kinase-like ATPase, C-terminal domain"/>
    <property type="match status" value="1"/>
</dbReference>
<keyword evidence="12 16" id="KW-0472">Membrane</keyword>
<dbReference type="PROSITE" id="PS50109">
    <property type="entry name" value="HIS_KIN"/>
    <property type="match status" value="1"/>
</dbReference>
<feature type="domain" description="Histidine kinase" evidence="17">
    <location>
        <begin position="395"/>
        <end position="615"/>
    </location>
</feature>
<dbReference type="AlphaFoldDB" id="A0A1R1HZA2"/>
<dbReference type="Pfam" id="PF00072">
    <property type="entry name" value="Response_reg"/>
    <property type="match status" value="1"/>
</dbReference>
<evidence type="ECO:0000256" key="1">
    <source>
        <dbReference type="ARBA" id="ARBA00000085"/>
    </source>
</evidence>
<keyword evidence="4 15" id="KW-0597">Phosphoprotein</keyword>
<keyword evidence="10 16" id="KW-1133">Transmembrane helix</keyword>
<dbReference type="CDD" id="cd00082">
    <property type="entry name" value="HisKA"/>
    <property type="match status" value="1"/>
</dbReference>
<evidence type="ECO:0000256" key="12">
    <source>
        <dbReference type="ARBA" id="ARBA00023136"/>
    </source>
</evidence>
<evidence type="ECO:0000313" key="20">
    <source>
        <dbReference type="Proteomes" id="UP000187526"/>
    </source>
</evidence>
<dbReference type="GO" id="GO:0000155">
    <property type="term" value="F:phosphorelay sensor kinase activity"/>
    <property type="evidence" value="ECO:0007669"/>
    <property type="project" value="InterPro"/>
</dbReference>
<dbReference type="RefSeq" id="WP_076097298.1">
    <property type="nucleotide sequence ID" value="NZ_MTHD01000007.1"/>
</dbReference>
<gene>
    <name evidence="19" type="ORF">BJN45_16645</name>
</gene>
<feature type="domain" description="Response regulatory" evidence="18">
    <location>
        <begin position="642"/>
        <end position="758"/>
    </location>
</feature>
<evidence type="ECO:0000256" key="16">
    <source>
        <dbReference type="SAM" id="Phobius"/>
    </source>
</evidence>
<evidence type="ECO:0000256" key="2">
    <source>
        <dbReference type="ARBA" id="ARBA00004370"/>
    </source>
</evidence>
<dbReference type="SUPFAM" id="SSF55874">
    <property type="entry name" value="ATPase domain of HSP90 chaperone/DNA topoisomerase II/histidine kinase"/>
    <property type="match status" value="1"/>
</dbReference>
<comment type="subcellular location">
    <subcellularLocation>
        <location evidence="2">Membrane</location>
    </subcellularLocation>
</comment>
<dbReference type="PRINTS" id="PR00344">
    <property type="entry name" value="BCTRLSENSOR"/>
</dbReference>
<dbReference type="Proteomes" id="UP000187526">
    <property type="component" value="Unassembled WGS sequence"/>
</dbReference>
<dbReference type="Gene3D" id="1.10.287.130">
    <property type="match status" value="1"/>
</dbReference>
<dbReference type="CDD" id="cd18774">
    <property type="entry name" value="PDC2_HK_sensor"/>
    <property type="match status" value="1"/>
</dbReference>
<dbReference type="EC" id="2.7.13.3" evidence="3"/>
<sequence length="777" mass="84831">MSAKRRREWRLHRYLGILLAMTSVLTFAIVGSVFLLNRIPQLEQEIRSTAEGDARELALRIELQLGALQDQLALLGEAVDSGSSPQRLIERAVGNGRTFRALYVLSAQGRVTAAGLAPEYRHLQAEVLDSDLSSAPLFLDVQQKQTPVWSDKYLSSLTGIVTVGLGVPLGNKQMLLAELPLSFLIDIGRHSTGDHQRAIWIIDQRGELLADTESDTRMGGLNLYSSPLLAAVLASQALPKQFAVDGRNYYVGGARSEQLGWSFIARLPAGLDHPEIRMTVFIVCGGFLASLLIGSLLAMYGASRLLRPLQGIIGRADLIAQGKTVADWPTGRIAEFNRLSSDIGRMANAILEREHTLRELNASLEERVAERTTALSQAKEAAEAASRAKSTFLANMSHEIRTPLNAISGMAHLIRRGGLPPEQGARLDKLEAAGEHLLEVINMVLDLSKIEADKLVLEEVPFRPGSLFENVCSMIQEKAQAKHLVLHADFSALPDELVGDPTRLQQALLNYASNAIKFTEQGEIRLHGSLIEETASSVRLRLEVSDTGIGIEPEAQSRLFKAFEQADTSTTRKYGGTGLGLAITAKIAEAMDGEVGVISTPGQGSTFWLTVRLQKKQAGVDPQPAERPDNEALLRQRYAGRRVLLVEDEPINREIALMLLADVELHADSAEDGVQAVELAGTHRYDMILMDMQMPRMDGLEATRQIRSLPDCGDLPIAAMTANAFAEDRLRCFEAGMNEFITKPINPEMFYALLLGCLSGQGEQGTGTPAFSDSRNP</sequence>
<name>A0A1R1HZA2_9RHOO</name>
<feature type="transmembrane region" description="Helical" evidence="16">
    <location>
        <begin position="12"/>
        <end position="36"/>
    </location>
</feature>
<dbReference type="FunFam" id="3.30.565.10:FF:000010">
    <property type="entry name" value="Sensor histidine kinase RcsC"/>
    <property type="match status" value="1"/>
</dbReference>
<keyword evidence="6 16" id="KW-0812">Transmembrane</keyword>
<dbReference type="InterPro" id="IPR003661">
    <property type="entry name" value="HisK_dim/P_dom"/>
</dbReference>
<dbReference type="InterPro" id="IPR011006">
    <property type="entry name" value="CheY-like_superfamily"/>
</dbReference>
<evidence type="ECO:0000256" key="7">
    <source>
        <dbReference type="ARBA" id="ARBA00022741"/>
    </source>
</evidence>
<keyword evidence="20" id="KW-1185">Reference proteome</keyword>
<evidence type="ECO:0000256" key="5">
    <source>
        <dbReference type="ARBA" id="ARBA00022679"/>
    </source>
</evidence>
<evidence type="ECO:0000259" key="18">
    <source>
        <dbReference type="PROSITE" id="PS50110"/>
    </source>
</evidence>
<dbReference type="PROSITE" id="PS50110">
    <property type="entry name" value="RESPONSE_REGULATORY"/>
    <property type="match status" value="1"/>
</dbReference>
<evidence type="ECO:0000256" key="10">
    <source>
        <dbReference type="ARBA" id="ARBA00022989"/>
    </source>
</evidence>
<dbReference type="SMART" id="SM00388">
    <property type="entry name" value="HisKA"/>
    <property type="match status" value="1"/>
</dbReference>
<evidence type="ECO:0000256" key="6">
    <source>
        <dbReference type="ARBA" id="ARBA00022692"/>
    </source>
</evidence>
<keyword evidence="8" id="KW-0418">Kinase</keyword>
<evidence type="ECO:0000256" key="3">
    <source>
        <dbReference type="ARBA" id="ARBA00012438"/>
    </source>
</evidence>
<evidence type="ECO:0000259" key="17">
    <source>
        <dbReference type="PROSITE" id="PS50109"/>
    </source>
</evidence>
<dbReference type="PANTHER" id="PTHR45339">
    <property type="entry name" value="HYBRID SIGNAL TRANSDUCTION HISTIDINE KINASE J"/>
    <property type="match status" value="1"/>
</dbReference>
<dbReference type="SMART" id="SM00448">
    <property type="entry name" value="REC"/>
    <property type="match status" value="1"/>
</dbReference>
<dbReference type="InterPro" id="IPR036890">
    <property type="entry name" value="HATPase_C_sf"/>
</dbReference>
<comment type="function">
    <text evidence="13">Member of the two-component regulatory system BvgS/BvgA. Phosphorylates BvgA via a four-step phosphorelay in response to environmental signals.</text>
</comment>
<dbReference type="GO" id="GO:0005524">
    <property type="term" value="F:ATP binding"/>
    <property type="evidence" value="ECO:0007669"/>
    <property type="project" value="UniProtKB-KW"/>
</dbReference>
<dbReference type="Pfam" id="PF00512">
    <property type="entry name" value="HisKA"/>
    <property type="match status" value="1"/>
</dbReference>
<evidence type="ECO:0000256" key="9">
    <source>
        <dbReference type="ARBA" id="ARBA00022840"/>
    </source>
</evidence>
<evidence type="ECO:0000256" key="13">
    <source>
        <dbReference type="ARBA" id="ARBA00058004"/>
    </source>
</evidence>
<evidence type="ECO:0000313" key="19">
    <source>
        <dbReference type="EMBL" id="OMG51848.1"/>
    </source>
</evidence>
<dbReference type="Gene3D" id="3.40.50.2300">
    <property type="match status" value="1"/>
</dbReference>